<reference evidence="1 2" key="1">
    <citation type="submission" date="2016-04" db="EMBL/GenBank/DDBJ databases">
        <authorList>
            <person name="Evans L.H."/>
            <person name="Alamgir A."/>
            <person name="Owens N."/>
            <person name="Weber N.D."/>
            <person name="Virtaneva K."/>
            <person name="Barbian K."/>
            <person name="Babar A."/>
            <person name="Rosenke K."/>
        </authorList>
    </citation>
    <scope>NUCLEOTIDE SEQUENCE [LARGE SCALE GENOMIC DNA]</scope>
    <source>
        <strain evidence="1 2">CCM 8644</strain>
    </source>
</reference>
<keyword evidence="2" id="KW-1185">Reference proteome</keyword>
<dbReference type="InterPro" id="IPR007922">
    <property type="entry name" value="DciA-like"/>
</dbReference>
<dbReference type="STRING" id="1826909.A5893_14215"/>
<sequence>MSRTNDKTLKEAMQQMLKVYHLKGKFDETFAVKSWEEVVGKAVANRTKEIFIRDKKLFVRIESSVVKNELTIMRQQIIGNLNEKAGAEVVKEIIFL</sequence>
<evidence type="ECO:0000313" key="1">
    <source>
        <dbReference type="EMBL" id="OAQ38567.1"/>
    </source>
</evidence>
<reference evidence="1 2" key="2">
    <citation type="submission" date="2016-06" db="EMBL/GenBank/DDBJ databases">
        <title>Pedobacter psychrophilus sp. nov., isolated from Antarctic fragmentary rock.</title>
        <authorList>
            <person name="Svec P."/>
        </authorList>
    </citation>
    <scope>NUCLEOTIDE SEQUENCE [LARGE SCALE GENOMIC DNA]</scope>
    <source>
        <strain evidence="1 2">CCM 8644</strain>
    </source>
</reference>
<dbReference type="RefSeq" id="WP_068823339.1">
    <property type="nucleotide sequence ID" value="NZ_LWHJ01000030.1"/>
</dbReference>
<dbReference type="OrthoDB" id="9796545at2"/>
<dbReference type="Pfam" id="PF05258">
    <property type="entry name" value="DciA"/>
    <property type="match status" value="1"/>
</dbReference>
<accession>A0A179DC04</accession>
<dbReference type="AlphaFoldDB" id="A0A179DC04"/>
<name>A0A179DC04_9SPHI</name>
<protein>
    <submittedName>
        <fullName evidence="1">RNA-binding protein</fullName>
    </submittedName>
</protein>
<evidence type="ECO:0000313" key="2">
    <source>
        <dbReference type="Proteomes" id="UP000078459"/>
    </source>
</evidence>
<dbReference type="Proteomes" id="UP000078459">
    <property type="component" value="Unassembled WGS sequence"/>
</dbReference>
<dbReference type="PANTHER" id="PTHR36456:SF1">
    <property type="entry name" value="UPF0232 PROTEIN SCO3875"/>
    <property type="match status" value="1"/>
</dbReference>
<gene>
    <name evidence="1" type="ORF">A5893_14215</name>
</gene>
<organism evidence="1 2">
    <name type="scientific">Pedobacter psychrophilus</name>
    <dbReference type="NCBI Taxonomy" id="1826909"/>
    <lineage>
        <taxon>Bacteria</taxon>
        <taxon>Pseudomonadati</taxon>
        <taxon>Bacteroidota</taxon>
        <taxon>Sphingobacteriia</taxon>
        <taxon>Sphingobacteriales</taxon>
        <taxon>Sphingobacteriaceae</taxon>
        <taxon>Pedobacter</taxon>
    </lineage>
</organism>
<dbReference type="EMBL" id="LWHJ01000030">
    <property type="protein sequence ID" value="OAQ38567.1"/>
    <property type="molecule type" value="Genomic_DNA"/>
</dbReference>
<dbReference type="PANTHER" id="PTHR36456">
    <property type="entry name" value="UPF0232 PROTEIN SCO3875"/>
    <property type="match status" value="1"/>
</dbReference>
<comment type="caution">
    <text evidence="1">The sequence shown here is derived from an EMBL/GenBank/DDBJ whole genome shotgun (WGS) entry which is preliminary data.</text>
</comment>
<proteinExistence type="predicted"/>